<feature type="transmembrane region" description="Helical" evidence="1">
    <location>
        <begin position="64"/>
        <end position="85"/>
    </location>
</feature>
<gene>
    <name evidence="2" type="ORF">EV702DRAFT_970632</name>
</gene>
<dbReference type="OrthoDB" id="10374607at2759"/>
<name>A0A9P7D2D4_9AGAM</name>
<keyword evidence="3" id="KW-1185">Reference proteome</keyword>
<keyword evidence="1" id="KW-0472">Membrane</keyword>
<dbReference type="AlphaFoldDB" id="A0A9P7D2D4"/>
<proteinExistence type="predicted"/>
<keyword evidence="1" id="KW-0812">Transmembrane</keyword>
<accession>A0A9P7D2D4</accession>
<dbReference type="EMBL" id="JABBWD010000023">
    <property type="protein sequence ID" value="KAG1776954.1"/>
    <property type="molecule type" value="Genomic_DNA"/>
</dbReference>
<reference evidence="2" key="1">
    <citation type="journal article" date="2020" name="New Phytol.">
        <title>Comparative genomics reveals dynamic genome evolution in host specialist ectomycorrhizal fungi.</title>
        <authorList>
            <person name="Lofgren L.A."/>
            <person name="Nguyen N.H."/>
            <person name="Vilgalys R."/>
            <person name="Ruytinx J."/>
            <person name="Liao H.L."/>
            <person name="Branco S."/>
            <person name="Kuo A."/>
            <person name="LaButti K."/>
            <person name="Lipzen A."/>
            <person name="Andreopoulos W."/>
            <person name="Pangilinan J."/>
            <person name="Riley R."/>
            <person name="Hundley H."/>
            <person name="Na H."/>
            <person name="Barry K."/>
            <person name="Grigoriev I.V."/>
            <person name="Stajich J.E."/>
            <person name="Kennedy P.G."/>
        </authorList>
    </citation>
    <scope>NUCLEOTIDE SEQUENCE</scope>
    <source>
        <strain evidence="2">DOB743</strain>
    </source>
</reference>
<evidence type="ECO:0000313" key="3">
    <source>
        <dbReference type="Proteomes" id="UP000714275"/>
    </source>
</evidence>
<evidence type="ECO:0000313" key="2">
    <source>
        <dbReference type="EMBL" id="KAG1776954.1"/>
    </source>
</evidence>
<feature type="non-terminal residue" evidence="2">
    <location>
        <position position="1"/>
    </location>
</feature>
<keyword evidence="1" id="KW-1133">Transmembrane helix</keyword>
<comment type="caution">
    <text evidence="2">The sequence shown here is derived from an EMBL/GenBank/DDBJ whole genome shotgun (WGS) entry which is preliminary data.</text>
</comment>
<organism evidence="2 3">
    <name type="scientific">Suillus placidus</name>
    <dbReference type="NCBI Taxonomy" id="48579"/>
    <lineage>
        <taxon>Eukaryota</taxon>
        <taxon>Fungi</taxon>
        <taxon>Dikarya</taxon>
        <taxon>Basidiomycota</taxon>
        <taxon>Agaricomycotina</taxon>
        <taxon>Agaricomycetes</taxon>
        <taxon>Agaricomycetidae</taxon>
        <taxon>Boletales</taxon>
        <taxon>Suillineae</taxon>
        <taxon>Suillaceae</taxon>
        <taxon>Suillus</taxon>
    </lineage>
</organism>
<dbReference type="Proteomes" id="UP000714275">
    <property type="component" value="Unassembled WGS sequence"/>
</dbReference>
<evidence type="ECO:0000256" key="1">
    <source>
        <dbReference type="SAM" id="Phobius"/>
    </source>
</evidence>
<protein>
    <submittedName>
        <fullName evidence="2">Uncharacterized protein</fullName>
    </submittedName>
</protein>
<sequence>EALISELAFTYVVSGSFAKSTLLQVAATLDVPDDLTLGNIRASLEHDAASGRTTFTRPNYAGNVISTVGAFSMIFAIHSTAFMAAE</sequence>